<keyword evidence="3 4" id="KW-0456">Lyase</keyword>
<dbReference type="SUPFAM" id="SSF54826">
    <property type="entry name" value="Enolase N-terminal domain-like"/>
    <property type="match status" value="1"/>
</dbReference>
<dbReference type="Proteomes" id="UP001139559">
    <property type="component" value="Unassembled WGS sequence"/>
</dbReference>
<dbReference type="EMBL" id="JAJHVV010000001">
    <property type="protein sequence ID" value="MCK6262064.1"/>
    <property type="molecule type" value="Genomic_DNA"/>
</dbReference>
<keyword evidence="1 4" id="KW-0479">Metal-binding</keyword>
<sequence length="328" mass="36467">MKSAKLYRYQLPMDSGVILRNHKLTERVGFIVELTENGRIGRSEIAPLIGFSVETTEEAGIQAQQQLEMWVAGDKFDYDELYPSVAFGLSMAELELSGELPEEGNYRAAPLCSGDPDELIPVLSAMEGKKVAKVKVGLYEPIRDGMIVSLLLESVPELSLRLDANRSWTLEKAQKFASYIAPSLRQRINYLEEPCMVPGDSFSLAIDTGIAIAWDETLQHAVQKHDFALEDLTGAKAIVIKPTLIGSVQRCIGLIEKAKVLGIQAVISSSIESSLGLSQLARLSKRYLPEEVPGLDTLNLFQYQLETSWPESTLPMRYLSEQQLMWQS</sequence>
<comment type="function">
    <text evidence="4">Converts 2-succinyl-6-hydroxy-2,4-cyclohexadiene-1-carboxylate (SHCHC) to 2-succinylbenzoate (OSB).</text>
</comment>
<dbReference type="AlphaFoldDB" id="A0A9X1XFL1"/>
<feature type="active site" description="Proton acceptor" evidence="4">
    <location>
        <position position="241"/>
    </location>
</feature>
<organism evidence="7 8">
    <name type="scientific">Vibrio amylolyticus</name>
    <dbReference type="NCBI Taxonomy" id="2847292"/>
    <lineage>
        <taxon>Bacteria</taxon>
        <taxon>Pseudomonadati</taxon>
        <taxon>Pseudomonadota</taxon>
        <taxon>Gammaproteobacteria</taxon>
        <taxon>Vibrionales</taxon>
        <taxon>Vibrionaceae</taxon>
        <taxon>Vibrio</taxon>
    </lineage>
</organism>
<dbReference type="PANTHER" id="PTHR48073">
    <property type="entry name" value="O-SUCCINYLBENZOATE SYNTHASE-RELATED"/>
    <property type="match status" value="1"/>
</dbReference>
<dbReference type="InterPro" id="IPR029065">
    <property type="entry name" value="Enolase_C-like"/>
</dbReference>
<dbReference type="SFLD" id="SFLDS00001">
    <property type="entry name" value="Enolase"/>
    <property type="match status" value="1"/>
</dbReference>
<feature type="active site" description="Proton donor" evidence="4">
    <location>
        <position position="135"/>
    </location>
</feature>
<evidence type="ECO:0000259" key="6">
    <source>
        <dbReference type="SMART" id="SM00922"/>
    </source>
</evidence>
<dbReference type="GO" id="GO:0043748">
    <property type="term" value="F:O-succinylbenzoate synthase activity"/>
    <property type="evidence" value="ECO:0007669"/>
    <property type="project" value="UniProtKB-EC"/>
</dbReference>
<comment type="similarity">
    <text evidence="4">Belongs to the mandelate racemase/muconate lactonizing enzyme family. MenC type 1 subfamily.</text>
</comment>
<feature type="binding site" evidence="4">
    <location>
        <position position="163"/>
    </location>
    <ligand>
        <name>Mg(2+)</name>
        <dbReference type="ChEBI" id="CHEBI:18420"/>
    </ligand>
</feature>
<dbReference type="InterPro" id="IPR029017">
    <property type="entry name" value="Enolase-like_N"/>
</dbReference>
<proteinExistence type="inferred from homology"/>
<dbReference type="Gene3D" id="3.20.20.120">
    <property type="entry name" value="Enolase-like C-terminal domain"/>
    <property type="match status" value="1"/>
</dbReference>
<dbReference type="HAMAP" id="MF_00470">
    <property type="entry name" value="MenC_1"/>
    <property type="match status" value="1"/>
</dbReference>
<dbReference type="GO" id="GO:0009234">
    <property type="term" value="P:menaquinone biosynthetic process"/>
    <property type="evidence" value="ECO:0007669"/>
    <property type="project" value="UniProtKB-UniRule"/>
</dbReference>
<evidence type="ECO:0000313" key="8">
    <source>
        <dbReference type="Proteomes" id="UP001139559"/>
    </source>
</evidence>
<feature type="binding site" evidence="4">
    <location>
        <position position="192"/>
    </location>
    <ligand>
        <name>Mg(2+)</name>
        <dbReference type="ChEBI" id="CHEBI:18420"/>
    </ligand>
</feature>
<name>A0A9X1XFL1_9VIBR</name>
<accession>A0A9X1XFL1</accession>
<dbReference type="InterPro" id="IPR036849">
    <property type="entry name" value="Enolase-like_C_sf"/>
</dbReference>
<dbReference type="GO" id="GO:0000287">
    <property type="term" value="F:magnesium ion binding"/>
    <property type="evidence" value="ECO:0007669"/>
    <property type="project" value="UniProtKB-UniRule"/>
</dbReference>
<reference evidence="7" key="1">
    <citation type="submission" date="2021-11" db="EMBL/GenBank/DDBJ databases">
        <title>Vibrio ZSDE26 sp. nov. and Vibrio ZSDZ34 sp. nov., isolated from coastal seawater in Qingdao.</title>
        <authorList>
            <person name="Zhang P."/>
        </authorList>
    </citation>
    <scope>NUCLEOTIDE SEQUENCE</scope>
    <source>
        <strain evidence="7">ZSDE26</strain>
    </source>
</reference>
<keyword evidence="8" id="KW-1185">Reference proteome</keyword>
<dbReference type="InterPro" id="IPR013342">
    <property type="entry name" value="Mandelate_racemase_C"/>
</dbReference>
<comment type="pathway">
    <text evidence="4">Quinol/quinone metabolism; menaquinone biosynthesis.</text>
</comment>
<comment type="cofactor">
    <cofactor evidence="4">
        <name>a divalent metal cation</name>
        <dbReference type="ChEBI" id="CHEBI:60240"/>
    </cofactor>
</comment>
<dbReference type="SUPFAM" id="SSF51604">
    <property type="entry name" value="Enolase C-terminal domain-like"/>
    <property type="match status" value="1"/>
</dbReference>
<dbReference type="CDD" id="cd03320">
    <property type="entry name" value="OSBS"/>
    <property type="match status" value="1"/>
</dbReference>
<dbReference type="EC" id="4.2.1.113" evidence="4 5"/>
<comment type="catalytic activity">
    <reaction evidence="4">
        <text>(1R,6R)-6-hydroxy-2-succinyl-cyclohexa-2,4-diene-1-carboxylate = 2-succinylbenzoate + H2O</text>
        <dbReference type="Rhea" id="RHEA:10196"/>
        <dbReference type="ChEBI" id="CHEBI:15377"/>
        <dbReference type="ChEBI" id="CHEBI:18325"/>
        <dbReference type="ChEBI" id="CHEBI:58689"/>
        <dbReference type="EC" id="4.2.1.113"/>
    </reaction>
</comment>
<dbReference type="SFLD" id="SFLDF00009">
    <property type="entry name" value="o-succinylbenzoate_synthase"/>
    <property type="match status" value="1"/>
</dbReference>
<comment type="caution">
    <text evidence="7">The sequence shown here is derived from an EMBL/GenBank/DDBJ whole genome shotgun (WGS) entry which is preliminary data.</text>
</comment>
<comment type="pathway">
    <text evidence="4">Quinol/quinone metabolism; 1,4-dihydroxy-2-naphthoate biosynthesis; 1,4-dihydroxy-2-naphthoate from chorismate: step 4/7.</text>
</comment>
<dbReference type="InterPro" id="IPR010196">
    <property type="entry name" value="OSB_synthase_MenC1"/>
</dbReference>
<gene>
    <name evidence="4 7" type="primary">menC</name>
    <name evidence="7" type="ORF">KP803_02105</name>
</gene>
<dbReference type="RefSeq" id="WP_248007173.1">
    <property type="nucleotide sequence ID" value="NZ_JAJHVV010000001.1"/>
</dbReference>
<protein>
    <recommendedName>
        <fullName evidence="4 5">o-succinylbenzoate synthase</fullName>
        <shortName evidence="4">OSB synthase</shortName>
        <shortName evidence="4">OSBS</shortName>
        <ecNumber evidence="4 5">4.2.1.113</ecNumber>
    </recommendedName>
    <alternativeName>
        <fullName evidence="4">4-(2'-carboxyphenyl)-4-oxybutyric acid synthase</fullName>
    </alternativeName>
    <alternativeName>
        <fullName evidence="4">o-succinylbenzoic acid synthase</fullName>
    </alternativeName>
</protein>
<evidence type="ECO:0000256" key="1">
    <source>
        <dbReference type="ARBA" id="ARBA00022723"/>
    </source>
</evidence>
<evidence type="ECO:0000256" key="2">
    <source>
        <dbReference type="ARBA" id="ARBA00022842"/>
    </source>
</evidence>
<evidence type="ECO:0000313" key="7">
    <source>
        <dbReference type="EMBL" id="MCK6262064.1"/>
    </source>
</evidence>
<dbReference type="Pfam" id="PF21508">
    <property type="entry name" value="MenC_N"/>
    <property type="match status" value="1"/>
</dbReference>
<dbReference type="NCBIfam" id="NF003473">
    <property type="entry name" value="PRK05105.1"/>
    <property type="match status" value="1"/>
</dbReference>
<feature type="domain" description="Mandelate racemase/muconate lactonizing enzyme C-terminal" evidence="6">
    <location>
        <begin position="116"/>
        <end position="211"/>
    </location>
</feature>
<dbReference type="InterPro" id="IPR041338">
    <property type="entry name" value="OSBS_N"/>
</dbReference>
<dbReference type="SMART" id="SM00922">
    <property type="entry name" value="MR_MLE"/>
    <property type="match status" value="1"/>
</dbReference>
<dbReference type="PANTHER" id="PTHR48073:SF2">
    <property type="entry name" value="O-SUCCINYLBENZOATE SYNTHASE"/>
    <property type="match status" value="1"/>
</dbReference>
<dbReference type="NCBIfam" id="TIGR01927">
    <property type="entry name" value="menC_gam_Gplu"/>
    <property type="match status" value="1"/>
</dbReference>
<keyword evidence="4" id="KW-0474">Menaquinone biosynthesis</keyword>
<evidence type="ECO:0000256" key="5">
    <source>
        <dbReference type="NCBIfam" id="TIGR01927"/>
    </source>
</evidence>
<keyword evidence="2 4" id="KW-0460">Magnesium</keyword>
<evidence type="ECO:0000256" key="4">
    <source>
        <dbReference type="HAMAP-Rule" id="MF_00470"/>
    </source>
</evidence>
<evidence type="ECO:0000256" key="3">
    <source>
        <dbReference type="ARBA" id="ARBA00023239"/>
    </source>
</evidence>
<feature type="binding site" evidence="4">
    <location>
        <position position="215"/>
    </location>
    <ligand>
        <name>Mg(2+)</name>
        <dbReference type="ChEBI" id="CHEBI:18420"/>
    </ligand>
</feature>
<dbReference type="Gene3D" id="3.30.390.10">
    <property type="entry name" value="Enolase-like, N-terminal domain"/>
    <property type="match status" value="1"/>
</dbReference>
<dbReference type="Pfam" id="PF13378">
    <property type="entry name" value="MR_MLE_C"/>
    <property type="match status" value="1"/>
</dbReference>
<dbReference type="SFLD" id="SFLDG00180">
    <property type="entry name" value="muconate_cycloisomerase"/>
    <property type="match status" value="1"/>
</dbReference>